<keyword evidence="1" id="KW-0489">Methyltransferase</keyword>
<accession>A4U2A7</accession>
<protein>
    <submittedName>
        <fullName evidence="1">SAM-dependent methyltransferases</fullName>
    </submittedName>
</protein>
<dbReference type="InterPro" id="IPR029063">
    <property type="entry name" value="SAM-dependent_MTases_sf"/>
</dbReference>
<dbReference type="GO" id="GO:0032259">
    <property type="term" value="P:methylation"/>
    <property type="evidence" value="ECO:0007669"/>
    <property type="project" value="UniProtKB-KW"/>
</dbReference>
<dbReference type="CDD" id="cd02440">
    <property type="entry name" value="AdoMet_MTases"/>
    <property type="match status" value="1"/>
</dbReference>
<dbReference type="GO" id="GO:0008168">
    <property type="term" value="F:methyltransferase activity"/>
    <property type="evidence" value="ECO:0007669"/>
    <property type="project" value="UniProtKB-KW"/>
</dbReference>
<dbReference type="SUPFAM" id="SSF53335">
    <property type="entry name" value="S-adenosyl-L-methionine-dependent methyltransferases"/>
    <property type="match status" value="1"/>
</dbReference>
<keyword evidence="1" id="KW-0808">Transferase</keyword>
<dbReference type="EMBL" id="CU459003">
    <property type="protein sequence ID" value="CAM77014.1"/>
    <property type="molecule type" value="Genomic_DNA"/>
</dbReference>
<evidence type="ECO:0000313" key="1">
    <source>
        <dbReference type="EMBL" id="CAM77014.1"/>
    </source>
</evidence>
<proteinExistence type="predicted"/>
<gene>
    <name evidence="1" type="ORF">MGR_2597</name>
</gene>
<organism evidence="1">
    <name type="scientific">Magnetospirillum gryphiswaldense</name>
    <dbReference type="NCBI Taxonomy" id="55518"/>
    <lineage>
        <taxon>Bacteria</taxon>
        <taxon>Pseudomonadati</taxon>
        <taxon>Pseudomonadota</taxon>
        <taxon>Alphaproteobacteria</taxon>
        <taxon>Rhodospirillales</taxon>
        <taxon>Rhodospirillaceae</taxon>
        <taxon>Magnetospirillum</taxon>
    </lineage>
</organism>
<reference evidence="1" key="1">
    <citation type="journal article" date="2007" name="J. Bacteriol.">
        <title>Comparative genome analysis of four magnetotactic bacteria reveals a complex set of group-specific genes implicated in magnetosome biomineralization and function.</title>
        <authorList>
            <person name="Richter M."/>
            <person name="Kube M."/>
            <person name="Bazylinski D.A."/>
            <person name="Lombardot T."/>
            <person name="Gloeckner F.O."/>
            <person name="Reinhardt R."/>
            <person name="Schueler D."/>
        </authorList>
    </citation>
    <scope>NUCLEOTIDE SEQUENCE</scope>
    <source>
        <strain evidence="1">MSR-1</strain>
    </source>
</reference>
<sequence length="176" mass="18634">MGNNPAIAKPSSWVARFAPLIAPGGAVLDLASGGGRHARLLLDRGHAVTALDRDITQAHLAHGAELISADLEDGSPWPLAGRVFAGIVVTNYLWRPLFAPLIATLEPGGVLIYETFAQGNEAFGRPRNPDHLLQAGELLRACAELTVIAYEHGIDGASVIQRICATNAPNPRQLNP</sequence>
<dbReference type="AlphaFoldDB" id="A4U2A7"/>
<dbReference type="Gene3D" id="3.40.50.150">
    <property type="entry name" value="Vaccinia Virus protein VP39"/>
    <property type="match status" value="1"/>
</dbReference>
<name>A4U2A7_9PROT</name>
<dbReference type="RefSeq" id="WP_106003187.1">
    <property type="nucleotide sequence ID" value="NZ_CP027527.1"/>
</dbReference>